<evidence type="ECO:0000313" key="2">
    <source>
        <dbReference type="Proteomes" id="UP000515908"/>
    </source>
</evidence>
<keyword evidence="2" id="KW-1185">Reference proteome</keyword>
<dbReference type="VEuPathDB" id="TriTrypDB:ADEAN_000206500"/>
<dbReference type="SUPFAM" id="SSF56219">
    <property type="entry name" value="DNase I-like"/>
    <property type="match status" value="1"/>
</dbReference>
<sequence length="486" mass="54988">MDGWDEQVESLKDGGIVQYDFRTEENKTKKLPSDFSLVQWNIERGIKLEEILDTLCILMKSADILIVQEIDLFCRRSAYKNVLFEIAKATQTHAVFFCEFEELDSDLRKEEHAVGPLSAPADSSDVQRPPRHFHGNAIFSKCVPLRAPTVIFHRVQPVNWNVGGSVYREPRRGRRGALRVTVFSSDRSDSRTPPLVLYNCHLEVFCGGLDRVRQLGDCILDAHELTMDYTRTWKGKSAALLRPAYIIAGDLNTMAHGIVRFSNRYGTDRLKLLSMGESEACWLQRKFLNAGMLYNVKGCCPLSYRFPFYVLSNVYELLLNNSLVWTLLYGFSFQAIWKLKAAVTELCFYDTGDKYQSVTLNNAQYNGLVQGKLDWVLLSNLTTVSHTLPHDQADVLAALRASQSMTEAPKIERDGYVLFNDTYRDSDHKGIWIKVHQNTEPGPPSSCYPPYGALYSHSITPALCLLGTRCCLAAAAAFAVYKYLVK</sequence>
<dbReference type="Proteomes" id="UP000515908">
    <property type="component" value="Chromosome 03"/>
</dbReference>
<evidence type="ECO:0000313" key="1">
    <source>
        <dbReference type="EMBL" id="CAD2214614.1"/>
    </source>
</evidence>
<evidence type="ECO:0008006" key="3">
    <source>
        <dbReference type="Google" id="ProtNLM"/>
    </source>
</evidence>
<reference evidence="1 2" key="1">
    <citation type="submission" date="2020-08" db="EMBL/GenBank/DDBJ databases">
        <authorList>
            <person name="Newling K."/>
            <person name="Davey J."/>
            <person name="Forrester S."/>
        </authorList>
    </citation>
    <scope>NUCLEOTIDE SEQUENCE [LARGE SCALE GENOMIC DNA]</scope>
    <source>
        <strain evidence="2">Crithidia deanei Carvalho (ATCC PRA-265)</strain>
    </source>
</reference>
<protein>
    <recommendedName>
        <fullName evidence="3">Endonuclease/Exonuclease/phosphatase family</fullName>
    </recommendedName>
</protein>
<gene>
    <name evidence="1" type="ORF">ADEAN_000206500</name>
</gene>
<name>A0A7G2C686_9TRYP</name>
<dbReference type="Gene3D" id="3.60.10.10">
    <property type="entry name" value="Endonuclease/exonuclease/phosphatase"/>
    <property type="match status" value="1"/>
</dbReference>
<dbReference type="EMBL" id="LR877147">
    <property type="protein sequence ID" value="CAD2214614.1"/>
    <property type="molecule type" value="Genomic_DNA"/>
</dbReference>
<dbReference type="InterPro" id="IPR036691">
    <property type="entry name" value="Endo/exonu/phosph_ase_sf"/>
</dbReference>
<organism evidence="1 2">
    <name type="scientific">Angomonas deanei</name>
    <dbReference type="NCBI Taxonomy" id="59799"/>
    <lineage>
        <taxon>Eukaryota</taxon>
        <taxon>Discoba</taxon>
        <taxon>Euglenozoa</taxon>
        <taxon>Kinetoplastea</taxon>
        <taxon>Metakinetoplastina</taxon>
        <taxon>Trypanosomatida</taxon>
        <taxon>Trypanosomatidae</taxon>
        <taxon>Strigomonadinae</taxon>
        <taxon>Angomonas</taxon>
    </lineage>
</organism>
<accession>A0A7G2C686</accession>
<proteinExistence type="predicted"/>
<dbReference type="AlphaFoldDB" id="A0A7G2C686"/>